<dbReference type="AlphaFoldDB" id="A0AAD9XKG9"/>
<dbReference type="Pfam" id="PF04434">
    <property type="entry name" value="SWIM"/>
    <property type="match status" value="1"/>
</dbReference>
<evidence type="ECO:0000313" key="3">
    <source>
        <dbReference type="EMBL" id="KAK2661261.1"/>
    </source>
</evidence>
<keyword evidence="4" id="KW-1185">Reference proteome</keyword>
<dbReference type="Gene3D" id="3.30.40.10">
    <property type="entry name" value="Zinc/RING finger domain, C3HC4 (zinc finger)"/>
    <property type="match status" value="1"/>
</dbReference>
<dbReference type="GO" id="GO:0008270">
    <property type="term" value="F:zinc ion binding"/>
    <property type="evidence" value="ECO:0007669"/>
    <property type="project" value="UniProtKB-KW"/>
</dbReference>
<keyword evidence="1" id="KW-0863">Zinc-finger</keyword>
<dbReference type="GO" id="GO:0061630">
    <property type="term" value="F:ubiquitin protein ligase activity"/>
    <property type="evidence" value="ECO:0007669"/>
    <property type="project" value="InterPro"/>
</dbReference>
<evidence type="ECO:0000259" key="2">
    <source>
        <dbReference type="PROSITE" id="PS50966"/>
    </source>
</evidence>
<reference evidence="3" key="1">
    <citation type="journal article" date="2023" name="Plant J.">
        <title>Genome sequences and population genomics provide insights into the demographic history, inbreeding, and mutation load of two 'living fossil' tree species of Dipteronia.</title>
        <authorList>
            <person name="Feng Y."/>
            <person name="Comes H.P."/>
            <person name="Chen J."/>
            <person name="Zhu S."/>
            <person name="Lu R."/>
            <person name="Zhang X."/>
            <person name="Li P."/>
            <person name="Qiu J."/>
            <person name="Olsen K.M."/>
            <person name="Qiu Y."/>
        </authorList>
    </citation>
    <scope>NUCLEOTIDE SEQUENCE</scope>
    <source>
        <strain evidence="3">KIB01</strain>
    </source>
</reference>
<protein>
    <recommendedName>
        <fullName evidence="2">SWIM-type domain-containing protein</fullName>
    </recommendedName>
</protein>
<gene>
    <name evidence="3" type="ORF">Ddye_007794</name>
</gene>
<comment type="caution">
    <text evidence="3">The sequence shown here is derived from an EMBL/GenBank/DDBJ whole genome shotgun (WGS) entry which is preliminary data.</text>
</comment>
<accession>A0AAD9XKG9</accession>
<feature type="domain" description="SWIM-type" evidence="2">
    <location>
        <begin position="77"/>
        <end position="107"/>
    </location>
</feature>
<name>A0AAD9XKG9_9ROSI</name>
<proteinExistence type="predicted"/>
<evidence type="ECO:0000256" key="1">
    <source>
        <dbReference type="PROSITE-ProRule" id="PRU00325"/>
    </source>
</evidence>
<dbReference type="PROSITE" id="PS50966">
    <property type="entry name" value="ZF_SWIM"/>
    <property type="match status" value="1"/>
</dbReference>
<dbReference type="InterPro" id="IPR013083">
    <property type="entry name" value="Znf_RING/FYVE/PHD"/>
</dbReference>
<dbReference type="EMBL" id="JANJYI010000002">
    <property type="protein sequence ID" value="KAK2661261.1"/>
    <property type="molecule type" value="Genomic_DNA"/>
</dbReference>
<organism evidence="3 4">
    <name type="scientific">Dipteronia dyeriana</name>
    <dbReference type="NCBI Taxonomy" id="168575"/>
    <lineage>
        <taxon>Eukaryota</taxon>
        <taxon>Viridiplantae</taxon>
        <taxon>Streptophyta</taxon>
        <taxon>Embryophyta</taxon>
        <taxon>Tracheophyta</taxon>
        <taxon>Spermatophyta</taxon>
        <taxon>Magnoliopsida</taxon>
        <taxon>eudicotyledons</taxon>
        <taxon>Gunneridae</taxon>
        <taxon>Pentapetalae</taxon>
        <taxon>rosids</taxon>
        <taxon>malvids</taxon>
        <taxon>Sapindales</taxon>
        <taxon>Sapindaceae</taxon>
        <taxon>Hippocastanoideae</taxon>
        <taxon>Acereae</taxon>
        <taxon>Dipteronia</taxon>
    </lineage>
</organism>
<dbReference type="PANTHER" id="PTHR21540">
    <property type="entry name" value="RING FINGER AND SWIM DOMAIN-CONTAINING PROTEIN 2"/>
    <property type="match status" value="1"/>
</dbReference>
<evidence type="ECO:0000313" key="4">
    <source>
        <dbReference type="Proteomes" id="UP001280121"/>
    </source>
</evidence>
<dbReference type="InterPro" id="IPR007527">
    <property type="entry name" value="Znf_SWIM"/>
</dbReference>
<dbReference type="PANTHER" id="PTHR21540:SF0">
    <property type="entry name" value="PHD FAMILY PROTEIN"/>
    <property type="match status" value="1"/>
</dbReference>
<sequence length="274" mass="31080">MCLQSHVVTQHMFSFFQKKTNMESVASNETPQDHRPRFRHNQPVADRIGRALRHHLRLLHRTADSIFFVLGATGNVYTVTLSSSPSCTCPDRITPCKHILFVYIRVLGVSMDDTCLRKRSLSPYHLNRLLNKPTFVNSLAGAGLRERFHELFFQQQRNNNKSNSDDNNNNGGGVEKRVEDGSTCPICLDDGGKGSVVSCRTCRNWIHEECFMMWKKSGGRRTACCVICRAKWRTATVQEKYLNLGPYLHHEDHHHGHVLQTDHHNNGGGDLCGG</sequence>
<keyword evidence="1" id="KW-0862">Zinc</keyword>
<keyword evidence="1" id="KW-0479">Metal-binding</keyword>
<dbReference type="InterPro" id="IPR039903">
    <property type="entry name" value="Zswim2"/>
</dbReference>
<dbReference type="SUPFAM" id="SSF57850">
    <property type="entry name" value="RING/U-box"/>
    <property type="match status" value="1"/>
</dbReference>
<dbReference type="Proteomes" id="UP001280121">
    <property type="component" value="Unassembled WGS sequence"/>
</dbReference>